<dbReference type="Pfam" id="PF13087">
    <property type="entry name" value="AAA_12"/>
    <property type="match status" value="1"/>
</dbReference>
<dbReference type="InterPro" id="IPR024481">
    <property type="entry name" value="Helicase_Sen1_N"/>
</dbReference>
<evidence type="ECO:0000259" key="10">
    <source>
        <dbReference type="Pfam" id="PF13086"/>
    </source>
</evidence>
<dbReference type="HOGENOM" id="CLU_001666_11_3_1"/>
<keyword evidence="13" id="KW-0255">Endonuclease</keyword>
<gene>
    <name evidence="13" type="ORF">NCU02036</name>
</gene>
<comment type="subcellular location">
    <subcellularLocation>
        <location evidence="1">Nucleus</location>
    </subcellularLocation>
</comment>
<dbReference type="InterPro" id="IPR047187">
    <property type="entry name" value="SF1_C_Upf1"/>
</dbReference>
<evidence type="ECO:0000256" key="5">
    <source>
        <dbReference type="ARBA" id="ARBA00022806"/>
    </source>
</evidence>
<dbReference type="Proteomes" id="UP000001805">
    <property type="component" value="Chromosome 1, Linkage Group I"/>
</dbReference>
<name>Q1K916_NEUCR</name>
<evidence type="ECO:0000256" key="6">
    <source>
        <dbReference type="ARBA" id="ARBA00022840"/>
    </source>
</evidence>
<dbReference type="InterPro" id="IPR056474">
    <property type="entry name" value="SEN1_barrel"/>
</dbReference>
<dbReference type="GO" id="GO:0001147">
    <property type="term" value="F:transcription termination site sequence-specific DNA binding"/>
    <property type="evidence" value="ECO:0000318"/>
    <property type="project" value="GO_Central"/>
</dbReference>
<dbReference type="PANTHER" id="PTHR10887:SF495">
    <property type="entry name" value="HELICASE SENATAXIN ISOFORM X1-RELATED"/>
    <property type="match status" value="1"/>
</dbReference>
<keyword evidence="14" id="KW-1185">Reference proteome</keyword>
<feature type="domain" description="Helicase Sen1 N-terminal" evidence="9">
    <location>
        <begin position="97"/>
        <end position="840"/>
    </location>
</feature>
<evidence type="ECO:0000256" key="3">
    <source>
        <dbReference type="ARBA" id="ARBA00022741"/>
    </source>
</evidence>
<dbReference type="OrthoDB" id="6513042at2759"/>
<evidence type="ECO:0000313" key="14">
    <source>
        <dbReference type="Proteomes" id="UP000001805"/>
    </source>
</evidence>
<dbReference type="SUPFAM" id="SSF48371">
    <property type="entry name" value="ARM repeat"/>
    <property type="match status" value="1"/>
</dbReference>
<feature type="compositionally biased region" description="Polar residues" evidence="8">
    <location>
        <begin position="1862"/>
        <end position="1871"/>
    </location>
</feature>
<feature type="compositionally biased region" description="Pro residues" evidence="8">
    <location>
        <begin position="2044"/>
        <end position="2062"/>
    </location>
</feature>
<evidence type="ECO:0000256" key="7">
    <source>
        <dbReference type="ARBA" id="ARBA00023242"/>
    </source>
</evidence>
<evidence type="ECO:0000259" key="9">
    <source>
        <dbReference type="Pfam" id="PF12726"/>
    </source>
</evidence>
<accession>Q1K916</accession>
<evidence type="ECO:0000259" key="11">
    <source>
        <dbReference type="Pfam" id="PF13087"/>
    </source>
</evidence>
<dbReference type="RefSeq" id="XP_964658.3">
    <property type="nucleotide sequence ID" value="XM_959565.3"/>
</dbReference>
<comment type="similarity">
    <text evidence="2">Belongs to the DNA2/NAM7 helicase family.</text>
</comment>
<dbReference type="PaxDb" id="5141-EFNCRP00000001015"/>
<keyword evidence="7" id="KW-0539">Nucleus</keyword>
<dbReference type="GeneID" id="3880798"/>
<dbReference type="GO" id="GO:0004519">
    <property type="term" value="F:endonuclease activity"/>
    <property type="evidence" value="ECO:0007669"/>
    <property type="project" value="UniProtKB-KW"/>
</dbReference>
<feature type="compositionally biased region" description="Low complexity" evidence="8">
    <location>
        <begin position="1897"/>
        <end position="1914"/>
    </location>
</feature>
<feature type="compositionally biased region" description="Polar residues" evidence="8">
    <location>
        <begin position="1915"/>
        <end position="1927"/>
    </location>
</feature>
<dbReference type="KEGG" id="ncr:NCU02036"/>
<evidence type="ECO:0000256" key="8">
    <source>
        <dbReference type="SAM" id="MobiDB-lite"/>
    </source>
</evidence>
<evidence type="ECO:0000313" key="13">
    <source>
        <dbReference type="EMBL" id="EAA35422.3"/>
    </source>
</evidence>
<dbReference type="Pfam" id="PF13086">
    <property type="entry name" value="AAA_11"/>
    <property type="match status" value="1"/>
</dbReference>
<dbReference type="EMBL" id="CM002236">
    <property type="protein sequence ID" value="EAA35422.3"/>
    <property type="molecule type" value="Genomic_DNA"/>
</dbReference>
<keyword evidence="5" id="KW-0347">Helicase</keyword>
<dbReference type="InterPro" id="IPR041679">
    <property type="entry name" value="DNA2/NAM7-like_C"/>
</dbReference>
<dbReference type="PANTHER" id="PTHR10887">
    <property type="entry name" value="DNA2/NAM7 HELICASE FAMILY"/>
    <property type="match status" value="1"/>
</dbReference>
<evidence type="ECO:0000256" key="1">
    <source>
        <dbReference type="ARBA" id="ARBA00004123"/>
    </source>
</evidence>
<dbReference type="GO" id="GO:0006369">
    <property type="term" value="P:termination of RNA polymerase II transcription"/>
    <property type="evidence" value="ECO:0000318"/>
    <property type="project" value="GO_Central"/>
</dbReference>
<evidence type="ECO:0000256" key="2">
    <source>
        <dbReference type="ARBA" id="ARBA00007913"/>
    </source>
</evidence>
<dbReference type="Pfam" id="PF23576">
    <property type="entry name" value="SEN1_barrel"/>
    <property type="match status" value="1"/>
</dbReference>
<dbReference type="GO" id="GO:0003723">
    <property type="term" value="F:RNA binding"/>
    <property type="evidence" value="ECO:0000318"/>
    <property type="project" value="GO_Central"/>
</dbReference>
<feature type="compositionally biased region" description="Pro residues" evidence="8">
    <location>
        <begin position="2071"/>
        <end position="2082"/>
    </location>
</feature>
<dbReference type="CDD" id="cd18042">
    <property type="entry name" value="DEXXQc_SETX"/>
    <property type="match status" value="1"/>
</dbReference>
<feature type="compositionally biased region" description="Low complexity" evidence="8">
    <location>
        <begin position="2092"/>
        <end position="2109"/>
    </location>
</feature>
<feature type="compositionally biased region" description="Low complexity" evidence="8">
    <location>
        <begin position="2021"/>
        <end position="2043"/>
    </location>
</feature>
<dbReference type="InterPro" id="IPR041677">
    <property type="entry name" value="DNA2/NAM7_AAA_11"/>
</dbReference>
<dbReference type="InParanoid" id="Q1K916"/>
<dbReference type="SUPFAM" id="SSF52540">
    <property type="entry name" value="P-loop containing nucleoside triphosphate hydrolases"/>
    <property type="match status" value="1"/>
</dbReference>
<dbReference type="GO" id="GO:0016787">
    <property type="term" value="F:hydrolase activity"/>
    <property type="evidence" value="ECO:0007669"/>
    <property type="project" value="UniProtKB-KW"/>
</dbReference>
<dbReference type="FunFam" id="3.40.50.300:FF:000326">
    <property type="entry name" value="P-loop containing nucleoside triphosphate hydrolase"/>
    <property type="match status" value="1"/>
</dbReference>
<feature type="domain" description="Helicase SEN1 beta-barrel" evidence="12">
    <location>
        <begin position="1169"/>
        <end position="1268"/>
    </location>
</feature>
<dbReference type="GO" id="GO:0016604">
    <property type="term" value="C:nuclear body"/>
    <property type="evidence" value="ECO:0000318"/>
    <property type="project" value="GO_Central"/>
</dbReference>
<keyword evidence="13" id="KW-0540">Nuclease</keyword>
<proteinExistence type="inferred from homology"/>
<keyword evidence="3" id="KW-0547">Nucleotide-binding</keyword>
<evidence type="ECO:0000259" key="12">
    <source>
        <dbReference type="Pfam" id="PF23576"/>
    </source>
</evidence>
<dbReference type="Gene3D" id="3.40.50.300">
    <property type="entry name" value="P-loop containing nucleotide triphosphate hydrolases"/>
    <property type="match status" value="2"/>
</dbReference>
<dbReference type="CDD" id="cd18808">
    <property type="entry name" value="SF1_C_Upf1"/>
    <property type="match status" value="1"/>
</dbReference>
<feature type="region of interest" description="Disordered" evidence="8">
    <location>
        <begin position="1862"/>
        <end position="2130"/>
    </location>
</feature>
<keyword evidence="4" id="KW-0378">Hydrolase</keyword>
<dbReference type="InterPro" id="IPR045055">
    <property type="entry name" value="DNA2/NAM7-like"/>
</dbReference>
<dbReference type="SMR" id="Q1K916"/>
<evidence type="ECO:0000256" key="4">
    <source>
        <dbReference type="ARBA" id="ARBA00022801"/>
    </source>
</evidence>
<dbReference type="InterPro" id="IPR016024">
    <property type="entry name" value="ARM-type_fold"/>
</dbReference>
<reference evidence="13 14" key="1">
    <citation type="journal article" date="2003" name="Nature">
        <title>The genome sequence of the filamentous fungus Neurospora crassa.</title>
        <authorList>
            <person name="Galagan J.E."/>
            <person name="Calvo S.E."/>
            <person name="Borkovich K.A."/>
            <person name="Selker E.U."/>
            <person name="Read N.D."/>
            <person name="Jaffe D."/>
            <person name="FitzHugh W."/>
            <person name="Ma L.J."/>
            <person name="Smirnov S."/>
            <person name="Purcell S."/>
            <person name="Rehman B."/>
            <person name="Elkins T."/>
            <person name="Engels R."/>
            <person name="Wang S."/>
            <person name="Nielsen C.B."/>
            <person name="Butler J."/>
            <person name="Endrizzi M."/>
            <person name="Qui D."/>
            <person name="Ianakiev P."/>
            <person name="Bell-Pedersen D."/>
            <person name="Nelson M.A."/>
            <person name="Werner-Washburne M."/>
            <person name="Selitrennikoff C.P."/>
            <person name="Kinsey J.A."/>
            <person name="Braun E.L."/>
            <person name="Zelter A."/>
            <person name="Schulte U."/>
            <person name="Kothe G.O."/>
            <person name="Jedd G."/>
            <person name="Mewes W."/>
            <person name="Staben C."/>
            <person name="Marcotte E."/>
            <person name="Greenberg D."/>
            <person name="Roy A."/>
            <person name="Foley K."/>
            <person name="Naylor J."/>
            <person name="Stange-Thomann N."/>
            <person name="Barrett R."/>
            <person name="Gnerre S."/>
            <person name="Kamal M."/>
            <person name="Kamvysselis M."/>
            <person name="Mauceli E."/>
            <person name="Bielke C."/>
            <person name="Rudd S."/>
            <person name="Frishman D."/>
            <person name="Krystofova S."/>
            <person name="Rasmussen C."/>
            <person name="Metzenberg R.L."/>
            <person name="Perkins D.D."/>
            <person name="Kroken S."/>
            <person name="Cogoni C."/>
            <person name="Macino G."/>
            <person name="Catcheside D."/>
            <person name="Li W."/>
            <person name="Pratt R.J."/>
            <person name="Osmani S.A."/>
            <person name="DeSouza C.P."/>
            <person name="Glass L."/>
            <person name="Orbach M.J."/>
            <person name="Berglund J.A."/>
            <person name="Voelker R."/>
            <person name="Yarden O."/>
            <person name="Plamann M."/>
            <person name="Seiler S."/>
            <person name="Dunlap J."/>
            <person name="Radford A."/>
            <person name="Aramayo R."/>
            <person name="Natvig D.O."/>
            <person name="Alex L.A."/>
            <person name="Mannhaupt G."/>
            <person name="Ebbole D.J."/>
            <person name="Freitag M."/>
            <person name="Paulsen I."/>
            <person name="Sachs M.S."/>
            <person name="Lander E.S."/>
            <person name="Nusbaum C."/>
            <person name="Birren B."/>
        </authorList>
    </citation>
    <scope>NUCLEOTIDE SEQUENCE [LARGE SCALE GENOMIC DNA]</scope>
    <source>
        <strain evidence="14">ATCC 24698 / 74-OR23-1A / CBS 708.71 / DSM 1257 / FGSC 987</strain>
    </source>
</reference>
<dbReference type="InterPro" id="IPR027417">
    <property type="entry name" value="P-loop_NTPase"/>
</dbReference>
<protein>
    <submittedName>
        <fullName evidence="13">tRNA-splicing endonuclease</fullName>
    </submittedName>
</protein>
<dbReference type="FunFam" id="3.40.50.300:FF:001152">
    <property type="entry name" value="tRNA-splicing endonuclease, putative"/>
    <property type="match status" value="1"/>
</dbReference>
<dbReference type="VEuPathDB" id="FungiDB:NCU02036"/>
<feature type="domain" description="DNA2/NAM7 helicase-like C-terminal" evidence="11">
    <location>
        <begin position="1615"/>
        <end position="1811"/>
    </location>
</feature>
<dbReference type="GO" id="GO:0005694">
    <property type="term" value="C:chromosome"/>
    <property type="evidence" value="ECO:0007669"/>
    <property type="project" value="UniProtKB-ARBA"/>
</dbReference>
<organism evidence="13 14">
    <name type="scientific">Neurospora crassa (strain ATCC 24698 / 74-OR23-1A / CBS 708.71 / DSM 1257 / FGSC 987)</name>
    <dbReference type="NCBI Taxonomy" id="367110"/>
    <lineage>
        <taxon>Eukaryota</taxon>
        <taxon>Fungi</taxon>
        <taxon>Dikarya</taxon>
        <taxon>Ascomycota</taxon>
        <taxon>Pezizomycotina</taxon>
        <taxon>Sordariomycetes</taxon>
        <taxon>Sordariomycetidae</taxon>
        <taxon>Sordariales</taxon>
        <taxon>Sordariaceae</taxon>
        <taxon>Neurospora</taxon>
    </lineage>
</organism>
<feature type="domain" description="DNA2/NAM7 helicase helicase" evidence="10">
    <location>
        <begin position="1317"/>
        <end position="1608"/>
    </location>
</feature>
<dbReference type="GO" id="GO:0004386">
    <property type="term" value="F:helicase activity"/>
    <property type="evidence" value="ECO:0007669"/>
    <property type="project" value="UniProtKB-KW"/>
</dbReference>
<sequence>MSDKMEYPELGTADVQMAMMEMHQAFEEFPPDAHPICPLLSDDDDTDYALPDLPDANGTTVAEKQKRIADGFERRRITYGLSLLLVMPEAGKWINEWKERVNFFLTKCDQCARTWHRTRQQFIRAIDQYTSRDNAELLRNLQKNLEAFDEERITRGLKRAKFILERDGPMPTTKLVRIELWPCLALFESLCCMAYLNTNKANLEIFNYVFEHVQPKKPLKMVGGAIPTMTYFLFEEYPVHRAFAEAQWQRMLPESLTDEEWEWAVRSGLKSHILGHRGIQPPARLCRFWSGFLLILRAMSEKSILENLRGMEVQPNVYFLALENLGTNNVPALSMILKALRTLMERSSKAFWDAYDQVTPSMIVEEIFKSPAFRPFLNQSLEPDMMVEDQENNGQLIPALAEWVRAFIRSLPSARRSDVCETLLRHLFETLRVDAGAAPEAKATCILAGLVTLRECLDGYLSLPSFDTGTSLIMVNQLLNRVIQYKEVIIDATRLKAADKYNVGLSQAAIAIIQSALALDAKATLMEWDAFVKEKPVQDAVNRDSGALWESFLELVWNGQTDLAKAMLRATMPLRSIERFIPKRKDQLKNEHAKFNRRFQQQTAAIGKMLGRLSDFNPADLDSFCSDPQSNTIQPIVATLIHGEEAIREAGFELIKAITGEMTPSEAVNKMLEEYFSQFLEAFTGAVNHITNAKDSNNPWSHMQHLLKCCEFVLNSLSDPSVGQLRRKTLTPAEHAIVKGWWDCEWRAVGHSFGSMRLWHVKVDKKVMEDFCRDVMELAEKLLAQDGLMASALSSPQSISATNGDDGSEGMKLVLEPPRIHSLPLVDMLQLRDKYLIAGIIEITKKLIKRLQDNGMDLPPKTVAYLNNMLKKRKMTDGRTDYPIKTNLTNEQRIELLKALGDDAAIEAQFVGGKPVKQEVKPVMKQAKLDFSKASLKDHIASLTPAFEKATERRKNALLETMKAEAPAKAPPKIDSKAADKIKEARRLEREAKAKRDAEAIARAKALRAPPKLVQGEGSGLAGVAGVRGKDHAPVLKDEIMVGSSSEDEDESDDDELITLHAAGKKNMTEAERRAHRLLAEKMRGPVKKVKIERSAKDMRARLIPPMDVLHQAILEWDIFHEGNDPPNGYRCDHVSDTYQDPVSYKQTFFPLLINEAWRSFVTAKDETTSKPFGIKVLSRMTVDKFMEVTASVPVAINKDRQLSEGDIVIISKGQNPLQEPEELHCLSRIWKTTYKKDNVEVVYRLNAKGNQILPALLPGSEFTVVKITNMTTIEREYAALESLQYYDLMDEVLRAEPSPMLSFGEENIKNTMKNWNLNPGQAKAILNAKENDGFTLIQGPPGTGKTKTIVAMVGCLLTGVLKNPTAGVAIGRPGLGAAKNNAPAKKLLVCAPSNAAVDELVLRLKNGVKTQNGTTHQIEVVRLGRSDAINSAVKDVTLDELVKAKLEAQLNKDEGPTDREKLHQEAGEIKQKIAELRPQLEAARTIDDRQLVNKYQREFDELKRRQAHIGARIDADKASGNTFARETEIKRRQVQQEILDKAQVLCATLSGSGHEMFKNLNVEFETVIIDEAAQCVELSALIPLKYGCSKCILVGDPKQLPPTVLSQSAARYGYDQSLFVRMQKNHEKDVHLLDTQYRMHPEISSFPRAAFYEGLLQDGDDMAKSRLQPWHRSTLLGPYRFFDVRGSQERGPKNQSLVNEEELKVAMQLYRRFKADYGNVDLKGKIGIITPYKAQLYRLRSQFAQRFGDAITDEIEFNTTDAFQGRECEIIIFSCVRASPTGGIGFMTDIRRMNVGLTRARSSLWILGDSRALMQGEFWAKLIEDSKRRDRYTTGNIMGMLSQAGPQLSAAAFEALAITSTGNTRESTPSGIKREVVEVKDEDSDVQMGDRSSFRGSSPPAAAVGGSSAMGSSRPPSGRNTPSHTGNGFGSSPAPQQPQPTQYREGLPVIQETTFTPRVKKRPYEGGGGDQPGKKQHIDPIASRAPKGPRGYNPNTNNLPPRPPPQAPSDPSAMEVLGLAPPTRAPAARQQQQQQPQYDYQPQQPPQYQPRPQQGAPPPYPGHQQQRQPPAGPSRPGPPTGPSRLGGSGTGYQQQQQQQPQQQQQQQQRPPPIVKKKAPVDPFIKRKKR</sequence>
<dbReference type="STRING" id="367110.Q1K916"/>
<dbReference type="GO" id="GO:0005524">
    <property type="term" value="F:ATP binding"/>
    <property type="evidence" value="ECO:0007669"/>
    <property type="project" value="UniProtKB-KW"/>
</dbReference>
<dbReference type="FunCoup" id="Q1K916">
    <property type="interactions" value="271"/>
</dbReference>
<keyword evidence="6" id="KW-0067">ATP-binding</keyword>
<dbReference type="Pfam" id="PF12726">
    <property type="entry name" value="SEN1_N"/>
    <property type="match status" value="1"/>
</dbReference>